<dbReference type="GO" id="GO:0019543">
    <property type="term" value="P:propionate catabolic process"/>
    <property type="evidence" value="ECO:0007669"/>
    <property type="project" value="TreeGrafter"/>
</dbReference>
<comment type="pathway">
    <text evidence="2">Carbohydrate biosynthesis; gluconeogenesis.</text>
</comment>
<dbReference type="Pfam" id="PF00821">
    <property type="entry name" value="PEPCK_GTP"/>
    <property type="match status" value="2"/>
</dbReference>
<dbReference type="InterPro" id="IPR018091">
    <property type="entry name" value="PEP_carboxykin_GTP_CS"/>
</dbReference>
<dbReference type="GO" id="GO:0032869">
    <property type="term" value="P:cellular response to insulin stimulus"/>
    <property type="evidence" value="ECO:0007669"/>
    <property type="project" value="TreeGrafter"/>
</dbReference>
<dbReference type="GO" id="GO:0004613">
    <property type="term" value="F:phosphoenolpyruvate carboxykinase (GTP) activity"/>
    <property type="evidence" value="ECO:0007669"/>
    <property type="project" value="UniProtKB-EC"/>
</dbReference>
<dbReference type="GO" id="GO:0030145">
    <property type="term" value="F:manganese ion binding"/>
    <property type="evidence" value="ECO:0007669"/>
    <property type="project" value="TreeGrafter"/>
</dbReference>
<dbReference type="UniPathway" id="UPA00138"/>
<dbReference type="PANTHER" id="PTHR11561:SF11">
    <property type="entry name" value="PHOSPHOENOLPYRUVATE CARBOXYKINASE [GTP], MITOCHONDRIAL"/>
    <property type="match status" value="1"/>
</dbReference>
<dbReference type="Gene3D" id="3.90.228.20">
    <property type="match status" value="1"/>
</dbReference>
<keyword evidence="9" id="KW-0342">GTP-binding</keyword>
<reference evidence="14" key="1">
    <citation type="submission" date="2025-08" db="UniProtKB">
        <authorList>
            <consortium name="Ensembl"/>
        </authorList>
    </citation>
    <scope>IDENTIFICATION</scope>
</reference>
<evidence type="ECO:0000259" key="12">
    <source>
        <dbReference type="Pfam" id="PF00821"/>
    </source>
</evidence>
<dbReference type="GO" id="GO:0071549">
    <property type="term" value="P:cellular response to dexamethasone stimulus"/>
    <property type="evidence" value="ECO:0007669"/>
    <property type="project" value="TreeGrafter"/>
</dbReference>
<comment type="subunit">
    <text evidence="4">Monomer.</text>
</comment>
<evidence type="ECO:0000256" key="7">
    <source>
        <dbReference type="ARBA" id="ARBA00022741"/>
    </source>
</evidence>
<keyword evidence="8" id="KW-0210">Decarboxylase</keyword>
<comment type="cofactor">
    <cofactor evidence="1">
        <name>Mn(2+)</name>
        <dbReference type="ChEBI" id="CHEBI:29035"/>
    </cofactor>
</comment>
<accession>A0A8C3KMK1</accession>
<evidence type="ECO:0000256" key="6">
    <source>
        <dbReference type="ARBA" id="ARBA00022723"/>
    </source>
</evidence>
<evidence type="ECO:0000256" key="2">
    <source>
        <dbReference type="ARBA" id="ARBA00004742"/>
    </source>
</evidence>
<dbReference type="FunFam" id="3.90.228.20:FF:000005">
    <property type="entry name" value="Phosphoenolpyruvate carboxykinase [GTP], mitochondrial"/>
    <property type="match status" value="1"/>
</dbReference>
<feature type="domain" description="Phosphoenolpyruvate carboxykinase C-terminal P-loop" evidence="12">
    <location>
        <begin position="123"/>
        <end position="257"/>
    </location>
</feature>
<evidence type="ECO:0000313" key="14">
    <source>
        <dbReference type="Ensembl" id="ENSCPGP00000026485.1"/>
    </source>
</evidence>
<evidence type="ECO:0000256" key="11">
    <source>
        <dbReference type="ARBA" id="ARBA00023239"/>
    </source>
</evidence>
<evidence type="ECO:0000256" key="3">
    <source>
        <dbReference type="ARBA" id="ARBA00005796"/>
    </source>
</evidence>
<evidence type="ECO:0000256" key="10">
    <source>
        <dbReference type="ARBA" id="ARBA00023211"/>
    </source>
</evidence>
<evidence type="ECO:0000256" key="5">
    <source>
        <dbReference type="ARBA" id="ARBA00012306"/>
    </source>
</evidence>
<sequence length="408" mass="45140">MYAVPFSMGPLGSPLARTGLQLTDSPYVVASMRIMTRVAPPRDLPDLATGDFVQCLHSVGRPLPLTEPLVSHWPCDPARTLVAHEPDRRRIVSFGSGYGGNSLLGKKCFALRIASRLARDQGWLAEHMLILGVTDPKGTKRYVAAAFPSACGKTNLAMMTPALPGWRVQCVGDDIAWMKFDDEGRLRAINPESGFFGVAPGTSEKTNPMAMATIKANTIFTNVGQSSDGGVYWEGIDQSLPPGTTFTSWLGQPWKPGRRLMHDPFAMRPFFGYNAGHYLAHWLSMGHRRGLRLPHIFHVNWFLRDPQTGQFLWPGFGHNARVLAWICGRVAGEDNAVATPVGLVPKEGALDLGGLPGVSYQKLFAVSKSFWEQEVKELRSYYLENFGEDLPKDIMEELEALEQRVKKM</sequence>
<feature type="domain" description="Phosphoenolpyruvate carboxykinase GTP-utilising N-terminal" evidence="13">
    <location>
        <begin position="1"/>
        <end position="119"/>
    </location>
</feature>
<dbReference type="Pfam" id="PF17297">
    <property type="entry name" value="PEPCK_N"/>
    <property type="match status" value="1"/>
</dbReference>
<dbReference type="GO" id="GO:0005525">
    <property type="term" value="F:GTP binding"/>
    <property type="evidence" value="ECO:0007669"/>
    <property type="project" value="UniProtKB-KW"/>
</dbReference>
<dbReference type="PROSITE" id="PS00505">
    <property type="entry name" value="PEPCK_GTP"/>
    <property type="match status" value="1"/>
</dbReference>
<dbReference type="GO" id="GO:0006107">
    <property type="term" value="P:oxaloacetate metabolic process"/>
    <property type="evidence" value="ECO:0007669"/>
    <property type="project" value="TreeGrafter"/>
</dbReference>
<dbReference type="GO" id="GO:0005829">
    <property type="term" value="C:cytosol"/>
    <property type="evidence" value="ECO:0007669"/>
    <property type="project" value="TreeGrafter"/>
</dbReference>
<keyword evidence="11" id="KW-0456">Lyase</keyword>
<evidence type="ECO:0000256" key="4">
    <source>
        <dbReference type="ARBA" id="ARBA00011245"/>
    </source>
</evidence>
<dbReference type="Proteomes" id="UP000694419">
    <property type="component" value="Unplaced"/>
</dbReference>
<dbReference type="GO" id="GO:0046327">
    <property type="term" value="P:glycerol biosynthetic process from pyruvate"/>
    <property type="evidence" value="ECO:0007669"/>
    <property type="project" value="TreeGrafter"/>
</dbReference>
<evidence type="ECO:0000256" key="1">
    <source>
        <dbReference type="ARBA" id="ARBA00001936"/>
    </source>
</evidence>
<dbReference type="InterPro" id="IPR008210">
    <property type="entry name" value="PEP_carboxykinase_N"/>
</dbReference>
<dbReference type="AlphaFoldDB" id="A0A8C3KMK1"/>
<dbReference type="InterPro" id="IPR035078">
    <property type="entry name" value="PEP_carboxykinase_GTP_N"/>
</dbReference>
<evidence type="ECO:0000313" key="15">
    <source>
        <dbReference type="Proteomes" id="UP000694419"/>
    </source>
</evidence>
<dbReference type="GO" id="GO:0070365">
    <property type="term" value="P:hepatocyte differentiation"/>
    <property type="evidence" value="ECO:0007669"/>
    <property type="project" value="TreeGrafter"/>
</dbReference>
<dbReference type="SUPFAM" id="SSF53795">
    <property type="entry name" value="PEP carboxykinase-like"/>
    <property type="match status" value="1"/>
</dbReference>
<keyword evidence="6" id="KW-0479">Metal-binding</keyword>
<dbReference type="SUPFAM" id="SSF68923">
    <property type="entry name" value="PEP carboxykinase N-terminal domain"/>
    <property type="match status" value="1"/>
</dbReference>
<protein>
    <recommendedName>
        <fullName evidence="5">phosphoenolpyruvate carboxykinase (GTP)</fullName>
        <ecNumber evidence="5">4.1.1.32</ecNumber>
    </recommendedName>
</protein>
<reference evidence="14" key="2">
    <citation type="submission" date="2025-09" db="UniProtKB">
        <authorList>
            <consortium name="Ensembl"/>
        </authorList>
    </citation>
    <scope>IDENTIFICATION</scope>
</reference>
<feature type="domain" description="Phosphoenolpyruvate carboxykinase C-terminal P-loop" evidence="12">
    <location>
        <begin position="259"/>
        <end position="404"/>
    </location>
</feature>
<comment type="similarity">
    <text evidence="3">Belongs to the phosphoenolpyruvate carboxykinase [GTP] family.</text>
</comment>
<name>A0A8C3KMK1_9CHAR</name>
<dbReference type="InterPro" id="IPR013035">
    <property type="entry name" value="PEP_carboxykinase_C"/>
</dbReference>
<dbReference type="GO" id="GO:0006094">
    <property type="term" value="P:gluconeogenesis"/>
    <property type="evidence" value="ECO:0007669"/>
    <property type="project" value="UniProtKB-UniPathway"/>
</dbReference>
<dbReference type="InterPro" id="IPR035077">
    <property type="entry name" value="PEP_carboxykinase_GTP_C"/>
</dbReference>
<keyword evidence="10" id="KW-0464">Manganese</keyword>
<evidence type="ECO:0000256" key="8">
    <source>
        <dbReference type="ARBA" id="ARBA00022793"/>
    </source>
</evidence>
<proteinExistence type="inferred from homology"/>
<keyword evidence="15" id="KW-1185">Reference proteome</keyword>
<dbReference type="EC" id="4.1.1.32" evidence="5"/>
<dbReference type="GO" id="GO:0071333">
    <property type="term" value="P:cellular response to glucose stimulus"/>
    <property type="evidence" value="ECO:0007669"/>
    <property type="project" value="TreeGrafter"/>
</dbReference>
<dbReference type="GO" id="GO:0042594">
    <property type="term" value="P:response to starvation"/>
    <property type="evidence" value="ECO:0007669"/>
    <property type="project" value="TreeGrafter"/>
</dbReference>
<evidence type="ECO:0000259" key="13">
    <source>
        <dbReference type="Pfam" id="PF17297"/>
    </source>
</evidence>
<dbReference type="InterPro" id="IPR008209">
    <property type="entry name" value="PEP_carboxykinase_GTP"/>
</dbReference>
<dbReference type="PANTHER" id="PTHR11561">
    <property type="entry name" value="PHOSPHOENOLPYRUVATE CARBOXYKINASE"/>
    <property type="match status" value="1"/>
</dbReference>
<evidence type="ECO:0000256" key="9">
    <source>
        <dbReference type="ARBA" id="ARBA00023134"/>
    </source>
</evidence>
<organism evidence="14 15">
    <name type="scientific">Calidris pygmaea</name>
    <name type="common">Spoon-billed sandpiper</name>
    <dbReference type="NCBI Taxonomy" id="425635"/>
    <lineage>
        <taxon>Eukaryota</taxon>
        <taxon>Metazoa</taxon>
        <taxon>Chordata</taxon>
        <taxon>Craniata</taxon>
        <taxon>Vertebrata</taxon>
        <taxon>Euteleostomi</taxon>
        <taxon>Archelosauria</taxon>
        <taxon>Archosauria</taxon>
        <taxon>Dinosauria</taxon>
        <taxon>Saurischia</taxon>
        <taxon>Theropoda</taxon>
        <taxon>Coelurosauria</taxon>
        <taxon>Aves</taxon>
        <taxon>Neognathae</taxon>
        <taxon>Neoaves</taxon>
        <taxon>Charadriiformes</taxon>
        <taxon>Scolopacidae</taxon>
        <taxon>Calidris</taxon>
    </lineage>
</organism>
<dbReference type="Gene3D" id="3.40.449.10">
    <property type="entry name" value="Phosphoenolpyruvate Carboxykinase, domain 1"/>
    <property type="match status" value="1"/>
</dbReference>
<dbReference type="Ensembl" id="ENSCPGT00000028934.1">
    <property type="protein sequence ID" value="ENSCPGP00000026485.1"/>
    <property type="gene ID" value="ENSCPGG00000018255.1"/>
</dbReference>
<keyword evidence="7" id="KW-0547">Nucleotide-binding</keyword>